<dbReference type="AlphaFoldDB" id="A0A9D9DV98"/>
<dbReference type="Proteomes" id="UP000823611">
    <property type="component" value="Unassembled WGS sequence"/>
</dbReference>
<dbReference type="InterPro" id="IPR000092">
    <property type="entry name" value="Polyprenyl_synt"/>
</dbReference>
<sequence length="294" mass="32804">MDFKSEFKRKIEDFEKIIDRYIPSEEEYPNIIFKAMRYSVFAGGKRIRPILLMSACELFGGDLKKAEPFASAIEMIHTYSLIHDDLPAMDNDDYRRGRLTSHKVFGEDIAILTGDALLHHSMETMANACLEFRGVESIKAMQIISNSSGVYGMLSGQVVDIVSEGKEIDGKTLEYIHRNKTSALISASLKAGASIGGASDKDIEIMGEIGEKIGIAFQIQDDILDVTSTTEILGKPVGSDEKNNKVTYVSMYGLEKSKRDVERLSNEAISMLEVFGEKSEFLLELTKYLIKRSN</sequence>
<dbReference type="FunFam" id="1.10.600.10:FF:000001">
    <property type="entry name" value="Geranylgeranyl diphosphate synthase"/>
    <property type="match status" value="1"/>
</dbReference>
<dbReference type="CDD" id="cd00685">
    <property type="entry name" value="Trans_IPPS_HT"/>
    <property type="match status" value="1"/>
</dbReference>
<dbReference type="PANTHER" id="PTHR43281:SF1">
    <property type="entry name" value="FARNESYL DIPHOSPHATE SYNTHASE"/>
    <property type="match status" value="1"/>
</dbReference>
<dbReference type="InterPro" id="IPR053378">
    <property type="entry name" value="Prenyl_diphosphate_synthase"/>
</dbReference>
<dbReference type="Pfam" id="PF00348">
    <property type="entry name" value="polyprenyl_synt"/>
    <property type="match status" value="1"/>
</dbReference>
<evidence type="ECO:0000256" key="12">
    <source>
        <dbReference type="RuleBase" id="RU004466"/>
    </source>
</evidence>
<evidence type="ECO:0000256" key="10">
    <source>
        <dbReference type="ARBA" id="ARBA00032873"/>
    </source>
</evidence>
<dbReference type="SFLD" id="SFLDG01017">
    <property type="entry name" value="Polyprenyl_Transferase_Like"/>
    <property type="match status" value="1"/>
</dbReference>
<reference evidence="13" key="2">
    <citation type="journal article" date="2021" name="PeerJ">
        <title>Extensive microbial diversity within the chicken gut microbiome revealed by metagenomics and culture.</title>
        <authorList>
            <person name="Gilroy R."/>
            <person name="Ravi A."/>
            <person name="Getino M."/>
            <person name="Pursley I."/>
            <person name="Horton D.L."/>
            <person name="Alikhan N.F."/>
            <person name="Baker D."/>
            <person name="Gharbi K."/>
            <person name="Hall N."/>
            <person name="Watson M."/>
            <person name="Adriaenssens E.M."/>
            <person name="Foster-Nyarko E."/>
            <person name="Jarju S."/>
            <person name="Secka A."/>
            <person name="Antonio M."/>
            <person name="Oren A."/>
            <person name="Chaudhuri R.R."/>
            <person name="La Ragione R."/>
            <person name="Hildebrand F."/>
            <person name="Pallen M.J."/>
        </authorList>
    </citation>
    <scope>NUCLEOTIDE SEQUENCE</scope>
    <source>
        <strain evidence="13">F6-4510</strain>
    </source>
</reference>
<keyword evidence="8" id="KW-0414">Isoprene biosynthesis</keyword>
<dbReference type="EC" id="2.5.1.10" evidence="3"/>
<proteinExistence type="inferred from homology"/>
<comment type="catalytic activity">
    <reaction evidence="11">
        <text>isopentenyl diphosphate + (2E)-geranyl diphosphate = (2E,6E)-farnesyl diphosphate + diphosphate</text>
        <dbReference type="Rhea" id="RHEA:19361"/>
        <dbReference type="ChEBI" id="CHEBI:33019"/>
        <dbReference type="ChEBI" id="CHEBI:58057"/>
        <dbReference type="ChEBI" id="CHEBI:128769"/>
        <dbReference type="ChEBI" id="CHEBI:175763"/>
        <dbReference type="EC" id="2.5.1.10"/>
    </reaction>
</comment>
<evidence type="ECO:0000256" key="6">
    <source>
        <dbReference type="ARBA" id="ARBA00022723"/>
    </source>
</evidence>
<comment type="caution">
    <text evidence="13">The sequence shown here is derived from an EMBL/GenBank/DDBJ whole genome shotgun (WGS) entry which is preliminary data.</text>
</comment>
<protein>
    <recommendedName>
        <fullName evidence="4">Farnesyl diphosphate synthase</fullName>
        <ecNumber evidence="3">2.5.1.10</ecNumber>
    </recommendedName>
    <alternativeName>
        <fullName evidence="10">(2E,6E)-farnesyl diphosphate synthase</fullName>
    </alternativeName>
    <alternativeName>
        <fullName evidence="9">Geranyltranstransferase</fullName>
    </alternativeName>
</protein>
<keyword evidence="7" id="KW-0460">Magnesium</keyword>
<dbReference type="GO" id="GO:0016114">
    <property type="term" value="P:terpenoid biosynthetic process"/>
    <property type="evidence" value="ECO:0007669"/>
    <property type="project" value="UniProtKB-ARBA"/>
</dbReference>
<dbReference type="GO" id="GO:0004337">
    <property type="term" value="F:(2E,6E)-farnesyl diphosphate synthase activity"/>
    <property type="evidence" value="ECO:0007669"/>
    <property type="project" value="UniProtKB-EC"/>
</dbReference>
<keyword evidence="5 12" id="KW-0808">Transferase</keyword>
<dbReference type="Gene3D" id="1.10.600.10">
    <property type="entry name" value="Farnesyl Diphosphate Synthase"/>
    <property type="match status" value="1"/>
</dbReference>
<evidence type="ECO:0000256" key="1">
    <source>
        <dbReference type="ARBA" id="ARBA00001946"/>
    </source>
</evidence>
<evidence type="ECO:0000313" key="13">
    <source>
        <dbReference type="EMBL" id="MBO8434762.1"/>
    </source>
</evidence>
<dbReference type="GO" id="GO:0046872">
    <property type="term" value="F:metal ion binding"/>
    <property type="evidence" value="ECO:0007669"/>
    <property type="project" value="UniProtKB-KW"/>
</dbReference>
<dbReference type="PANTHER" id="PTHR43281">
    <property type="entry name" value="FARNESYL DIPHOSPHATE SYNTHASE"/>
    <property type="match status" value="1"/>
</dbReference>
<dbReference type="GO" id="GO:0005737">
    <property type="term" value="C:cytoplasm"/>
    <property type="evidence" value="ECO:0007669"/>
    <property type="project" value="UniProtKB-ARBA"/>
</dbReference>
<organism evidence="13 14">
    <name type="scientific">Candidatus Fimicola merdigallinarum</name>
    <dbReference type="NCBI Taxonomy" id="2840819"/>
    <lineage>
        <taxon>Bacteria</taxon>
        <taxon>Bacillati</taxon>
        <taxon>Bacillota</taxon>
        <taxon>Clostridia</taxon>
        <taxon>Lachnospirales</taxon>
        <taxon>Lachnospiraceae</taxon>
        <taxon>Lachnospiraceae incertae sedis</taxon>
        <taxon>Candidatus Fimicola</taxon>
    </lineage>
</organism>
<dbReference type="PROSITE" id="PS00444">
    <property type="entry name" value="POLYPRENYL_SYNTHASE_2"/>
    <property type="match status" value="1"/>
</dbReference>
<reference evidence="13" key="1">
    <citation type="submission" date="2020-10" db="EMBL/GenBank/DDBJ databases">
        <authorList>
            <person name="Gilroy R."/>
        </authorList>
    </citation>
    <scope>NUCLEOTIDE SEQUENCE</scope>
    <source>
        <strain evidence="13">F6-4510</strain>
    </source>
</reference>
<evidence type="ECO:0000256" key="2">
    <source>
        <dbReference type="ARBA" id="ARBA00006706"/>
    </source>
</evidence>
<keyword evidence="6" id="KW-0479">Metal-binding</keyword>
<dbReference type="SUPFAM" id="SSF48576">
    <property type="entry name" value="Terpenoid synthases"/>
    <property type="match status" value="1"/>
</dbReference>
<dbReference type="PROSITE" id="PS00723">
    <property type="entry name" value="POLYPRENYL_SYNTHASE_1"/>
    <property type="match status" value="1"/>
</dbReference>
<accession>A0A9D9DV98</accession>
<evidence type="ECO:0000256" key="4">
    <source>
        <dbReference type="ARBA" id="ARBA00015100"/>
    </source>
</evidence>
<comment type="cofactor">
    <cofactor evidence="1">
        <name>Mg(2+)</name>
        <dbReference type="ChEBI" id="CHEBI:18420"/>
    </cofactor>
</comment>
<dbReference type="NCBIfam" id="NF045485">
    <property type="entry name" value="FPPsyn"/>
    <property type="match status" value="1"/>
</dbReference>
<evidence type="ECO:0000256" key="5">
    <source>
        <dbReference type="ARBA" id="ARBA00022679"/>
    </source>
</evidence>
<dbReference type="EMBL" id="JADIMX010000106">
    <property type="protein sequence ID" value="MBO8434762.1"/>
    <property type="molecule type" value="Genomic_DNA"/>
</dbReference>
<dbReference type="SFLD" id="SFLDS00005">
    <property type="entry name" value="Isoprenoid_Synthase_Type_I"/>
    <property type="match status" value="1"/>
</dbReference>
<evidence type="ECO:0000256" key="7">
    <source>
        <dbReference type="ARBA" id="ARBA00022842"/>
    </source>
</evidence>
<evidence type="ECO:0000256" key="11">
    <source>
        <dbReference type="ARBA" id="ARBA00049399"/>
    </source>
</evidence>
<dbReference type="InterPro" id="IPR033749">
    <property type="entry name" value="Polyprenyl_synt_CS"/>
</dbReference>
<evidence type="ECO:0000256" key="8">
    <source>
        <dbReference type="ARBA" id="ARBA00023229"/>
    </source>
</evidence>
<dbReference type="InterPro" id="IPR008949">
    <property type="entry name" value="Isoprenoid_synthase_dom_sf"/>
</dbReference>
<name>A0A9D9DV98_9FIRM</name>
<comment type="similarity">
    <text evidence="2 12">Belongs to the FPP/GGPP synthase family.</text>
</comment>
<evidence type="ECO:0000313" key="14">
    <source>
        <dbReference type="Proteomes" id="UP000823611"/>
    </source>
</evidence>
<evidence type="ECO:0000256" key="9">
    <source>
        <dbReference type="ARBA" id="ARBA00032380"/>
    </source>
</evidence>
<gene>
    <name evidence="13" type="ORF">IAC55_05510</name>
</gene>
<evidence type="ECO:0000256" key="3">
    <source>
        <dbReference type="ARBA" id="ARBA00012439"/>
    </source>
</evidence>